<dbReference type="EMBL" id="AP022614">
    <property type="protein sequence ID" value="BBZ45745.1"/>
    <property type="molecule type" value="Genomic_DNA"/>
</dbReference>
<evidence type="ECO:0000313" key="2">
    <source>
        <dbReference type="Proteomes" id="UP000467105"/>
    </source>
</evidence>
<dbReference type="Proteomes" id="UP000467105">
    <property type="component" value="Chromosome"/>
</dbReference>
<reference evidence="1 2" key="1">
    <citation type="journal article" date="2019" name="Emerg. Microbes Infect.">
        <title>Comprehensive subspecies identification of 175 nontuberculous mycobacteria species based on 7547 genomic profiles.</title>
        <authorList>
            <person name="Matsumoto Y."/>
            <person name="Kinjo T."/>
            <person name="Motooka D."/>
            <person name="Nabeya D."/>
            <person name="Jung N."/>
            <person name="Uechi K."/>
            <person name="Horii T."/>
            <person name="Iida T."/>
            <person name="Fujita J."/>
            <person name="Nakamura S."/>
        </authorList>
    </citation>
    <scope>NUCLEOTIDE SEQUENCE [LARGE SCALE GENOMIC DNA]</scope>
    <source>
        <strain evidence="1 2">JCM 14742</strain>
    </source>
</reference>
<sequence length="99" mass="9842">MPDPDTNATATTPRLTTDIAIGASRISVLRPPGEGTAGGAVTATSAVAHAGGRRRGAGAKTLVTLVPPDRLATLGSAGPGGNSPVDNRIWALSEMATVR</sequence>
<accession>A0A7I7YV44</accession>
<name>A0A7I7YV44_9MYCO</name>
<organism evidence="1 2">
    <name type="scientific">Mycobacterium parmense</name>
    <dbReference type="NCBI Taxonomy" id="185642"/>
    <lineage>
        <taxon>Bacteria</taxon>
        <taxon>Bacillati</taxon>
        <taxon>Actinomycetota</taxon>
        <taxon>Actinomycetes</taxon>
        <taxon>Mycobacteriales</taxon>
        <taxon>Mycobacteriaceae</taxon>
        <taxon>Mycobacterium</taxon>
        <taxon>Mycobacterium simiae complex</taxon>
    </lineage>
</organism>
<proteinExistence type="predicted"/>
<dbReference type="AlphaFoldDB" id="A0A7I7YV44"/>
<gene>
    <name evidence="1" type="ORF">MPRM_30260</name>
</gene>
<keyword evidence="2" id="KW-1185">Reference proteome</keyword>
<protein>
    <submittedName>
        <fullName evidence="1">Uncharacterized protein</fullName>
    </submittedName>
</protein>
<evidence type="ECO:0000313" key="1">
    <source>
        <dbReference type="EMBL" id="BBZ45745.1"/>
    </source>
</evidence>